<evidence type="ECO:0000313" key="3">
    <source>
        <dbReference type="Proteomes" id="UP001346149"/>
    </source>
</evidence>
<comment type="caution">
    <text evidence="2">The sequence shown here is derived from an EMBL/GenBank/DDBJ whole genome shotgun (WGS) entry which is preliminary data.</text>
</comment>
<name>A0AAN7LXR4_TRANT</name>
<organism evidence="2 3">
    <name type="scientific">Trapa natans</name>
    <name type="common">Water chestnut</name>
    <dbReference type="NCBI Taxonomy" id="22666"/>
    <lineage>
        <taxon>Eukaryota</taxon>
        <taxon>Viridiplantae</taxon>
        <taxon>Streptophyta</taxon>
        <taxon>Embryophyta</taxon>
        <taxon>Tracheophyta</taxon>
        <taxon>Spermatophyta</taxon>
        <taxon>Magnoliopsida</taxon>
        <taxon>eudicotyledons</taxon>
        <taxon>Gunneridae</taxon>
        <taxon>Pentapetalae</taxon>
        <taxon>rosids</taxon>
        <taxon>malvids</taxon>
        <taxon>Myrtales</taxon>
        <taxon>Lythraceae</taxon>
        <taxon>Trapa</taxon>
    </lineage>
</organism>
<evidence type="ECO:0000256" key="1">
    <source>
        <dbReference type="SAM" id="MobiDB-lite"/>
    </source>
</evidence>
<accession>A0AAN7LXR4</accession>
<dbReference type="EMBL" id="JAXQNO010000011">
    <property type="protein sequence ID" value="KAK4788077.1"/>
    <property type="molecule type" value="Genomic_DNA"/>
</dbReference>
<proteinExistence type="predicted"/>
<gene>
    <name evidence="2" type="ORF">SAY86_019396</name>
</gene>
<feature type="region of interest" description="Disordered" evidence="1">
    <location>
        <begin position="1"/>
        <end position="46"/>
    </location>
</feature>
<dbReference type="Proteomes" id="UP001346149">
    <property type="component" value="Unassembled WGS sequence"/>
</dbReference>
<protein>
    <submittedName>
        <fullName evidence="2">Uncharacterized protein</fullName>
    </submittedName>
</protein>
<sequence>MEYINLGYPTLRMRGRSYTPSPPRGYGRRGRSPSPRGRYGGRGRDLPTSLLVRNLRHDCRYYSPVDIA</sequence>
<dbReference type="AlphaFoldDB" id="A0AAN7LXR4"/>
<reference evidence="2 3" key="1">
    <citation type="journal article" date="2023" name="Hortic Res">
        <title>Pangenome of water caltrop reveals structural variations and asymmetric subgenome divergence after allopolyploidization.</title>
        <authorList>
            <person name="Zhang X."/>
            <person name="Chen Y."/>
            <person name="Wang L."/>
            <person name="Yuan Y."/>
            <person name="Fang M."/>
            <person name="Shi L."/>
            <person name="Lu R."/>
            <person name="Comes H.P."/>
            <person name="Ma Y."/>
            <person name="Chen Y."/>
            <person name="Huang G."/>
            <person name="Zhou Y."/>
            <person name="Zheng Z."/>
            <person name="Qiu Y."/>
        </authorList>
    </citation>
    <scope>NUCLEOTIDE SEQUENCE [LARGE SCALE GENOMIC DNA]</scope>
    <source>
        <strain evidence="2">F231</strain>
    </source>
</reference>
<evidence type="ECO:0000313" key="2">
    <source>
        <dbReference type="EMBL" id="KAK4788077.1"/>
    </source>
</evidence>
<keyword evidence="3" id="KW-1185">Reference proteome</keyword>